<dbReference type="Gene3D" id="3.30.530.20">
    <property type="match status" value="1"/>
</dbReference>
<proteinExistence type="predicted"/>
<protein>
    <submittedName>
        <fullName evidence="1">SRPBCC family protein</fullName>
    </submittedName>
</protein>
<accession>A0ABN1TSM0</accession>
<gene>
    <name evidence="1" type="ORF">GCM10009663_49700</name>
</gene>
<organism evidence="1 2">
    <name type="scientific">Kitasatospora arboriphila</name>
    <dbReference type="NCBI Taxonomy" id="258052"/>
    <lineage>
        <taxon>Bacteria</taxon>
        <taxon>Bacillati</taxon>
        <taxon>Actinomycetota</taxon>
        <taxon>Actinomycetes</taxon>
        <taxon>Kitasatosporales</taxon>
        <taxon>Streptomycetaceae</taxon>
        <taxon>Kitasatospora</taxon>
    </lineage>
</organism>
<dbReference type="Proteomes" id="UP001499987">
    <property type="component" value="Unassembled WGS sequence"/>
</dbReference>
<dbReference type="InterPro" id="IPR023393">
    <property type="entry name" value="START-like_dom_sf"/>
</dbReference>
<comment type="caution">
    <text evidence="1">The sequence shown here is derived from an EMBL/GenBank/DDBJ whole genome shotgun (WGS) entry which is preliminary data.</text>
</comment>
<evidence type="ECO:0000313" key="2">
    <source>
        <dbReference type="Proteomes" id="UP001499987"/>
    </source>
</evidence>
<sequence length="183" mass="19786">MRYADGPTAQGGILVGAAPPRVWELVTDIGLPARLSPELHRVEWLGGAVAPAVGARFAGFNRHPVAGEWRTVSQIVEFDAERVFGWAVLDADGRFGDPADDLADRMATWRFELSPQADGTLVRQSVRIGPGRSGVSPWIERMPEREEELVARRLDELRTGIGATLAGIKALAERGPEADRPGG</sequence>
<name>A0ABN1TSM0_9ACTN</name>
<reference evidence="1 2" key="1">
    <citation type="journal article" date="2019" name="Int. J. Syst. Evol. Microbiol.">
        <title>The Global Catalogue of Microorganisms (GCM) 10K type strain sequencing project: providing services to taxonomists for standard genome sequencing and annotation.</title>
        <authorList>
            <consortium name="The Broad Institute Genomics Platform"/>
            <consortium name="The Broad Institute Genome Sequencing Center for Infectious Disease"/>
            <person name="Wu L."/>
            <person name="Ma J."/>
        </authorList>
    </citation>
    <scope>NUCLEOTIDE SEQUENCE [LARGE SCALE GENOMIC DNA]</scope>
    <source>
        <strain evidence="1 2">JCM 13002</strain>
    </source>
</reference>
<keyword evidence="2" id="KW-1185">Reference proteome</keyword>
<dbReference type="EMBL" id="BAAALD010000054">
    <property type="protein sequence ID" value="GAA1101119.1"/>
    <property type="molecule type" value="Genomic_DNA"/>
</dbReference>
<dbReference type="CDD" id="cd07812">
    <property type="entry name" value="SRPBCC"/>
    <property type="match status" value="1"/>
</dbReference>
<dbReference type="Pfam" id="PF10604">
    <property type="entry name" value="Polyketide_cyc2"/>
    <property type="match status" value="1"/>
</dbReference>
<dbReference type="RefSeq" id="WP_344625891.1">
    <property type="nucleotide sequence ID" value="NZ_BAAALD010000054.1"/>
</dbReference>
<evidence type="ECO:0000313" key="1">
    <source>
        <dbReference type="EMBL" id="GAA1101119.1"/>
    </source>
</evidence>
<dbReference type="SUPFAM" id="SSF55961">
    <property type="entry name" value="Bet v1-like"/>
    <property type="match status" value="1"/>
</dbReference>
<dbReference type="InterPro" id="IPR019587">
    <property type="entry name" value="Polyketide_cyclase/dehydratase"/>
</dbReference>